<evidence type="ECO:0000256" key="6">
    <source>
        <dbReference type="SAM" id="Phobius"/>
    </source>
</evidence>
<dbReference type="SMART" id="SM00131">
    <property type="entry name" value="KU"/>
    <property type="match status" value="2"/>
</dbReference>
<dbReference type="CDD" id="cd22593">
    <property type="entry name" value="Kunitz_conkunitzin"/>
    <property type="match status" value="1"/>
</dbReference>
<dbReference type="PANTHER" id="PTHR10083:SF217">
    <property type="entry name" value="BOOPHILIN-H2"/>
    <property type="match status" value="1"/>
</dbReference>
<name>A0A8C9R9N8_SCLFO</name>
<keyword evidence="9" id="KW-1185">Reference proteome</keyword>
<evidence type="ECO:0000256" key="1">
    <source>
        <dbReference type="ARBA" id="ARBA00004613"/>
    </source>
</evidence>
<evidence type="ECO:0000256" key="2">
    <source>
        <dbReference type="ARBA" id="ARBA00008415"/>
    </source>
</evidence>
<dbReference type="Proteomes" id="UP000694397">
    <property type="component" value="Chromosome 17"/>
</dbReference>
<proteinExistence type="inferred from homology"/>
<feature type="domain" description="BPTI/Kunitz inhibitor" evidence="7">
    <location>
        <begin position="144"/>
        <end position="194"/>
    </location>
</feature>
<keyword evidence="4" id="KW-0800">Toxin</keyword>
<reference evidence="8" key="3">
    <citation type="submission" date="2025-09" db="UniProtKB">
        <authorList>
            <consortium name="Ensembl"/>
        </authorList>
    </citation>
    <scope>IDENTIFICATION</scope>
</reference>
<keyword evidence="3" id="KW-0964">Secreted</keyword>
<dbReference type="OrthoDB" id="196393at2759"/>
<evidence type="ECO:0000313" key="9">
    <source>
        <dbReference type="Proteomes" id="UP000694397"/>
    </source>
</evidence>
<evidence type="ECO:0000256" key="5">
    <source>
        <dbReference type="ARBA" id="ARBA00023157"/>
    </source>
</evidence>
<keyword evidence="6" id="KW-1133">Transmembrane helix</keyword>
<keyword evidence="5" id="KW-1015">Disulfide bond</keyword>
<comment type="subcellular location">
    <subcellularLocation>
        <location evidence="1">Secreted</location>
    </subcellularLocation>
</comment>
<evidence type="ECO:0000313" key="8">
    <source>
        <dbReference type="Ensembl" id="ENSSFOP00015012124.2"/>
    </source>
</evidence>
<protein>
    <submittedName>
        <fullName evidence="8">Tissue factor pathway inhibitor-like</fullName>
    </submittedName>
</protein>
<reference evidence="8" key="2">
    <citation type="submission" date="2025-08" db="UniProtKB">
        <authorList>
            <consortium name="Ensembl"/>
        </authorList>
    </citation>
    <scope>IDENTIFICATION</scope>
</reference>
<dbReference type="AlphaFoldDB" id="A0A8C9R9N8"/>
<dbReference type="SUPFAM" id="SSF57362">
    <property type="entry name" value="BPTI-like"/>
    <property type="match status" value="2"/>
</dbReference>
<dbReference type="InterPro" id="IPR002223">
    <property type="entry name" value="Kunitz_BPTI"/>
</dbReference>
<dbReference type="Gene3D" id="4.10.410.10">
    <property type="entry name" value="Pancreatic trypsin inhibitor Kunitz domain"/>
    <property type="match status" value="2"/>
</dbReference>
<organism evidence="8 9">
    <name type="scientific">Scleropages formosus</name>
    <name type="common">Asian bonytongue</name>
    <name type="synonym">Osteoglossum formosum</name>
    <dbReference type="NCBI Taxonomy" id="113540"/>
    <lineage>
        <taxon>Eukaryota</taxon>
        <taxon>Metazoa</taxon>
        <taxon>Chordata</taxon>
        <taxon>Craniata</taxon>
        <taxon>Vertebrata</taxon>
        <taxon>Euteleostomi</taxon>
        <taxon>Actinopterygii</taxon>
        <taxon>Neopterygii</taxon>
        <taxon>Teleostei</taxon>
        <taxon>Osteoglossocephala</taxon>
        <taxon>Osteoglossomorpha</taxon>
        <taxon>Osteoglossiformes</taxon>
        <taxon>Osteoglossidae</taxon>
        <taxon>Scleropages</taxon>
    </lineage>
</organism>
<dbReference type="PROSITE" id="PS50279">
    <property type="entry name" value="BPTI_KUNITZ_2"/>
    <property type="match status" value="2"/>
</dbReference>
<dbReference type="Pfam" id="PF00014">
    <property type="entry name" value="Kunitz_BPTI"/>
    <property type="match status" value="2"/>
</dbReference>
<feature type="domain" description="BPTI/Kunitz inhibitor" evidence="7">
    <location>
        <begin position="79"/>
        <end position="129"/>
    </location>
</feature>
<dbReference type="InterPro" id="IPR050098">
    <property type="entry name" value="TFPI/VKTCI-like"/>
</dbReference>
<dbReference type="GeneTree" id="ENSGT00940000169460"/>
<evidence type="ECO:0000256" key="4">
    <source>
        <dbReference type="ARBA" id="ARBA00022656"/>
    </source>
</evidence>
<dbReference type="GO" id="GO:0004867">
    <property type="term" value="F:serine-type endopeptidase inhibitor activity"/>
    <property type="evidence" value="ECO:0007669"/>
    <property type="project" value="InterPro"/>
</dbReference>
<sequence length="235" mass="26609">MVVQWVGPSPALPWVWDSSLVWGALRQTSVLSWVCPLPLQPYVLCCRVRLQLPATTNGTGSSGNVCVYLAYILSSIAKCNQPVEEGTGDERTIKFYYDAAKSHCVPFFYYGQGGNDNRFDTEVSCMQACSDRHQELYPTGGAVCELPKDQGTCLALFLMFYYNVEEKTCRTFHYSGCGGNGNRFETREECLQTCGEELFLVLFLPFFVSSFIFFLNKLFMSIHQMSMNIMYVFTD</sequence>
<dbReference type="Ensembl" id="ENSSFOT00015012278.2">
    <property type="protein sequence ID" value="ENSSFOP00015012124.2"/>
    <property type="gene ID" value="ENSSFOG00015007830.2"/>
</dbReference>
<dbReference type="GO" id="GO:0005615">
    <property type="term" value="C:extracellular space"/>
    <property type="evidence" value="ECO:0007669"/>
    <property type="project" value="TreeGrafter"/>
</dbReference>
<keyword evidence="6" id="KW-0812">Transmembrane</keyword>
<evidence type="ECO:0000259" key="7">
    <source>
        <dbReference type="PROSITE" id="PS50279"/>
    </source>
</evidence>
<evidence type="ECO:0000256" key="3">
    <source>
        <dbReference type="ARBA" id="ARBA00022525"/>
    </source>
</evidence>
<dbReference type="PANTHER" id="PTHR10083">
    <property type="entry name" value="KUNITZ-TYPE PROTEASE INHIBITOR-RELATED"/>
    <property type="match status" value="1"/>
</dbReference>
<keyword evidence="6" id="KW-0472">Membrane</keyword>
<dbReference type="PRINTS" id="PR00759">
    <property type="entry name" value="BASICPTASE"/>
</dbReference>
<reference evidence="8 9" key="1">
    <citation type="submission" date="2019-04" db="EMBL/GenBank/DDBJ databases">
        <authorList>
            <consortium name="Wellcome Sanger Institute Data Sharing"/>
        </authorList>
    </citation>
    <scope>NUCLEOTIDE SEQUENCE [LARGE SCALE GENOMIC DNA]</scope>
</reference>
<dbReference type="PROSITE" id="PS00280">
    <property type="entry name" value="BPTI_KUNITZ_1"/>
    <property type="match status" value="1"/>
</dbReference>
<dbReference type="InterPro" id="IPR036880">
    <property type="entry name" value="Kunitz_BPTI_sf"/>
</dbReference>
<dbReference type="InterPro" id="IPR020901">
    <property type="entry name" value="Prtase_inh_Kunz-CS"/>
</dbReference>
<feature type="transmembrane region" description="Helical" evidence="6">
    <location>
        <begin position="198"/>
        <end position="220"/>
    </location>
</feature>
<dbReference type="CDD" id="cd00109">
    <property type="entry name" value="Kunitz-type"/>
    <property type="match status" value="1"/>
</dbReference>
<comment type="similarity">
    <text evidence="2">Belongs to the venom Kunitz-type family.</text>
</comment>
<accession>A0A8C9R9N8</accession>
<dbReference type="FunFam" id="4.10.410.10:FF:000020">
    <property type="entry name" value="Collagen, type VI, alpha 3"/>
    <property type="match status" value="1"/>
</dbReference>